<keyword evidence="1 2" id="KW-0238">DNA-binding</keyword>
<sequence>MPRTIHSYASPSVTLDHAAVSTSRPRPQFTNTQIAVLEQLFHNNTHPTIEERRLVAIDTDMEVNAVTSWFQSKRKATSRHRPTQKQLQPLRSRTRNTTTTKDSTNTHRHPKSSSASTRSASTSSTCASRRPSLDRVASRSELYIPPPRTPSRRHNSHAPLWANMASSPIAPPSSPFARDYVEFGQGKRTRTLEWACARSRLTAKHEENIPELLHDVGDDTDVEVEEAVTPPRSCDSSRTGTIHEKRAVLKGGQHDEETMKAAMVLCDLMNW</sequence>
<dbReference type="GO" id="GO:0003677">
    <property type="term" value="F:DNA binding"/>
    <property type="evidence" value="ECO:0007669"/>
    <property type="project" value="UniProtKB-UniRule"/>
</dbReference>
<dbReference type="PROSITE" id="PS50071">
    <property type="entry name" value="HOMEOBOX_2"/>
    <property type="match status" value="1"/>
</dbReference>
<dbReference type="EMBL" id="JARIHO010000005">
    <property type="protein sequence ID" value="KAJ7361675.1"/>
    <property type="molecule type" value="Genomic_DNA"/>
</dbReference>
<dbReference type="Proteomes" id="UP001218218">
    <property type="component" value="Unassembled WGS sequence"/>
</dbReference>
<dbReference type="InterPro" id="IPR009057">
    <property type="entry name" value="Homeodomain-like_sf"/>
</dbReference>
<dbReference type="CDD" id="cd00086">
    <property type="entry name" value="homeodomain"/>
    <property type="match status" value="1"/>
</dbReference>
<feature type="region of interest" description="Disordered" evidence="3">
    <location>
        <begin position="71"/>
        <end position="156"/>
    </location>
</feature>
<evidence type="ECO:0000313" key="6">
    <source>
        <dbReference type="Proteomes" id="UP001218218"/>
    </source>
</evidence>
<evidence type="ECO:0000256" key="3">
    <source>
        <dbReference type="SAM" id="MobiDB-lite"/>
    </source>
</evidence>
<keyword evidence="1 2" id="KW-0371">Homeobox</keyword>
<dbReference type="SMART" id="SM00389">
    <property type="entry name" value="HOX"/>
    <property type="match status" value="1"/>
</dbReference>
<dbReference type="InterPro" id="IPR001356">
    <property type="entry name" value="HD"/>
</dbReference>
<gene>
    <name evidence="5" type="ORF">DFH08DRAFT_381202</name>
</gene>
<evidence type="ECO:0000256" key="1">
    <source>
        <dbReference type="PROSITE-ProRule" id="PRU00108"/>
    </source>
</evidence>
<organism evidence="5 6">
    <name type="scientific">Mycena albidolilacea</name>
    <dbReference type="NCBI Taxonomy" id="1033008"/>
    <lineage>
        <taxon>Eukaryota</taxon>
        <taxon>Fungi</taxon>
        <taxon>Dikarya</taxon>
        <taxon>Basidiomycota</taxon>
        <taxon>Agaricomycotina</taxon>
        <taxon>Agaricomycetes</taxon>
        <taxon>Agaricomycetidae</taxon>
        <taxon>Agaricales</taxon>
        <taxon>Marasmiineae</taxon>
        <taxon>Mycenaceae</taxon>
        <taxon>Mycena</taxon>
    </lineage>
</organism>
<feature type="compositionally biased region" description="Low complexity" evidence="3">
    <location>
        <begin position="112"/>
        <end position="130"/>
    </location>
</feature>
<accession>A0AAD7F272</accession>
<comment type="caution">
    <text evidence="5">The sequence shown here is derived from an EMBL/GenBank/DDBJ whole genome shotgun (WGS) entry which is preliminary data.</text>
</comment>
<name>A0AAD7F272_9AGAR</name>
<reference evidence="5" key="1">
    <citation type="submission" date="2023-03" db="EMBL/GenBank/DDBJ databases">
        <title>Massive genome expansion in bonnet fungi (Mycena s.s.) driven by repeated elements and novel gene families across ecological guilds.</title>
        <authorList>
            <consortium name="Lawrence Berkeley National Laboratory"/>
            <person name="Harder C.B."/>
            <person name="Miyauchi S."/>
            <person name="Viragh M."/>
            <person name="Kuo A."/>
            <person name="Thoen E."/>
            <person name="Andreopoulos B."/>
            <person name="Lu D."/>
            <person name="Skrede I."/>
            <person name="Drula E."/>
            <person name="Henrissat B."/>
            <person name="Morin E."/>
            <person name="Kohler A."/>
            <person name="Barry K."/>
            <person name="LaButti K."/>
            <person name="Morin E."/>
            <person name="Salamov A."/>
            <person name="Lipzen A."/>
            <person name="Mereny Z."/>
            <person name="Hegedus B."/>
            <person name="Baldrian P."/>
            <person name="Stursova M."/>
            <person name="Weitz H."/>
            <person name="Taylor A."/>
            <person name="Grigoriev I.V."/>
            <person name="Nagy L.G."/>
            <person name="Martin F."/>
            <person name="Kauserud H."/>
        </authorList>
    </citation>
    <scope>NUCLEOTIDE SEQUENCE</scope>
    <source>
        <strain evidence="5">CBHHK002</strain>
    </source>
</reference>
<comment type="subcellular location">
    <subcellularLocation>
        <location evidence="1 2">Nucleus</location>
    </subcellularLocation>
</comment>
<evidence type="ECO:0000256" key="2">
    <source>
        <dbReference type="RuleBase" id="RU000682"/>
    </source>
</evidence>
<feature type="domain" description="Homeobox" evidence="4">
    <location>
        <begin position="20"/>
        <end position="80"/>
    </location>
</feature>
<evidence type="ECO:0000313" key="5">
    <source>
        <dbReference type="EMBL" id="KAJ7361675.1"/>
    </source>
</evidence>
<dbReference type="Gene3D" id="1.10.10.60">
    <property type="entry name" value="Homeodomain-like"/>
    <property type="match status" value="1"/>
</dbReference>
<proteinExistence type="predicted"/>
<keyword evidence="1 2" id="KW-0539">Nucleus</keyword>
<dbReference type="GO" id="GO:0005634">
    <property type="term" value="C:nucleus"/>
    <property type="evidence" value="ECO:0007669"/>
    <property type="project" value="UniProtKB-SubCell"/>
</dbReference>
<dbReference type="Pfam" id="PF00046">
    <property type="entry name" value="Homeodomain"/>
    <property type="match status" value="1"/>
</dbReference>
<feature type="compositionally biased region" description="Basic residues" evidence="3">
    <location>
        <begin position="72"/>
        <end position="83"/>
    </location>
</feature>
<protein>
    <submittedName>
        <fullName evidence="5">Homeodomain transcription factor</fullName>
    </submittedName>
</protein>
<evidence type="ECO:0000259" key="4">
    <source>
        <dbReference type="PROSITE" id="PS50071"/>
    </source>
</evidence>
<dbReference type="AlphaFoldDB" id="A0AAD7F272"/>
<feature type="DNA-binding region" description="Homeobox" evidence="1">
    <location>
        <begin position="22"/>
        <end position="81"/>
    </location>
</feature>
<keyword evidence="6" id="KW-1185">Reference proteome</keyword>
<dbReference type="SUPFAM" id="SSF46689">
    <property type="entry name" value="Homeodomain-like"/>
    <property type="match status" value="1"/>
</dbReference>